<dbReference type="PANTHER" id="PTHR33112:SF8">
    <property type="entry name" value="HETEROKARYON INCOMPATIBILITY DOMAIN-CONTAINING PROTEIN"/>
    <property type="match status" value="1"/>
</dbReference>
<dbReference type="STRING" id="1849047.A0A3D8QPY5"/>
<evidence type="ECO:0000313" key="2">
    <source>
        <dbReference type="EMBL" id="RDW63781.1"/>
    </source>
</evidence>
<sequence>MADTHREAEYPPPLNQLCTLCRELVTTSALLKRRRFESPFEHFAPRAEEAHKHHSSLAQLIQCAKAECHLCYLFWDALEDSYQRENRSNPFHDSGSDSLESAEPHCMIDGVSLRRISRHEDTYRRDMTVFAPMQKFCVMKISTRGLERRLVAQDSQQGYVGEVAIDRRQGNCLVNLLRSFVPESQLDKVRDTLSVEHPATCIASWDTSSDEHFQLIKSWIEKCITTHSDCSRKAQSGVLPQRLLYLDRKNGTSPRIRVVKTSELSDSDPVQYVTLSHRWREDTFKCQLTTKNEAQMEHSLDQKQLSAMFNDAIWATVMLGYTYLWIDSLCIVQDGPDKVSELGRMGDIYGNAVCTLAADVDNGRLFCARAPRFFHPCSLPKPTPNGTYACRIGEVMPSRGLLGASKESYNTSILTRGYDLSNVRDRVLESSPLESRGWVFQERCLSPRVIHFGPQLYWECNTCEATEGRPEGRPLPPLRFKYMTERLNWRRAALLLSQSTEQRIDRSSHNFFHCWHWILEKYTECDLSFATDRLPGLLGVIIQISTGRDLRSVCGLWEADLASELLWTVKPALGRSRQSVKDMPSWTWASLDDAPINYFVVRNHHMYAKETDRPQYVSCIEVIATPEPLSRVWKPFNKPSAGCLKLRTKLMGCLEKLDGDSPISMYLDRQREFWDGMQFVVRMCYLMPILMLRKQAVHKELPWIVPCAGLILMEAEADDSLAGSRFYRRIGVFSTNNKGIISSLMHGEEEDIVLV</sequence>
<organism evidence="2 3">
    <name type="scientific">Coleophoma cylindrospora</name>
    <dbReference type="NCBI Taxonomy" id="1849047"/>
    <lineage>
        <taxon>Eukaryota</taxon>
        <taxon>Fungi</taxon>
        <taxon>Dikarya</taxon>
        <taxon>Ascomycota</taxon>
        <taxon>Pezizomycotina</taxon>
        <taxon>Leotiomycetes</taxon>
        <taxon>Helotiales</taxon>
        <taxon>Dermateaceae</taxon>
        <taxon>Coleophoma</taxon>
    </lineage>
</organism>
<dbReference type="InterPro" id="IPR010730">
    <property type="entry name" value="HET"/>
</dbReference>
<dbReference type="Proteomes" id="UP000256645">
    <property type="component" value="Unassembled WGS sequence"/>
</dbReference>
<protein>
    <recommendedName>
        <fullName evidence="1">Heterokaryon incompatibility domain-containing protein</fullName>
    </recommendedName>
</protein>
<gene>
    <name evidence="2" type="ORF">BP6252_11326</name>
</gene>
<proteinExistence type="predicted"/>
<keyword evidence="3" id="KW-1185">Reference proteome</keyword>
<name>A0A3D8QPY5_9HELO</name>
<dbReference type="Pfam" id="PF06985">
    <property type="entry name" value="HET"/>
    <property type="match status" value="1"/>
</dbReference>
<comment type="caution">
    <text evidence="2">The sequence shown here is derived from an EMBL/GenBank/DDBJ whole genome shotgun (WGS) entry which is preliminary data.</text>
</comment>
<accession>A0A3D8QPY5</accession>
<evidence type="ECO:0000259" key="1">
    <source>
        <dbReference type="Pfam" id="PF06985"/>
    </source>
</evidence>
<dbReference type="PANTHER" id="PTHR33112">
    <property type="entry name" value="DOMAIN PROTEIN, PUTATIVE-RELATED"/>
    <property type="match status" value="1"/>
</dbReference>
<dbReference type="EMBL" id="PDLM01000013">
    <property type="protein sequence ID" value="RDW63781.1"/>
    <property type="molecule type" value="Genomic_DNA"/>
</dbReference>
<dbReference type="AlphaFoldDB" id="A0A3D8QPY5"/>
<reference evidence="2 3" key="1">
    <citation type="journal article" date="2018" name="IMA Fungus">
        <title>IMA Genome-F 9: Draft genome sequence of Annulohypoxylon stygium, Aspergillus mulundensis, Berkeleyomyces basicola (syn. Thielaviopsis basicola), Ceratocystis smalleyi, two Cercospora beticola strains, Coleophoma cylindrospora, Fusarium fracticaudum, Phialophora cf. hyalina, and Morchella septimelata.</title>
        <authorList>
            <person name="Wingfield B.D."/>
            <person name="Bills G.F."/>
            <person name="Dong Y."/>
            <person name="Huang W."/>
            <person name="Nel W.J."/>
            <person name="Swalarsk-Parry B.S."/>
            <person name="Vaghefi N."/>
            <person name="Wilken P.M."/>
            <person name="An Z."/>
            <person name="de Beer Z.W."/>
            <person name="De Vos L."/>
            <person name="Chen L."/>
            <person name="Duong T.A."/>
            <person name="Gao Y."/>
            <person name="Hammerbacher A."/>
            <person name="Kikkert J.R."/>
            <person name="Li Y."/>
            <person name="Li H."/>
            <person name="Li K."/>
            <person name="Li Q."/>
            <person name="Liu X."/>
            <person name="Ma X."/>
            <person name="Naidoo K."/>
            <person name="Pethybridge S.J."/>
            <person name="Sun J."/>
            <person name="Steenkamp E.T."/>
            <person name="van der Nest M.A."/>
            <person name="van Wyk S."/>
            <person name="Wingfield M.J."/>
            <person name="Xiong C."/>
            <person name="Yue Q."/>
            <person name="Zhang X."/>
        </authorList>
    </citation>
    <scope>NUCLEOTIDE SEQUENCE [LARGE SCALE GENOMIC DNA]</scope>
    <source>
        <strain evidence="2 3">BP6252</strain>
    </source>
</reference>
<feature type="domain" description="Heterokaryon incompatibility" evidence="1">
    <location>
        <begin position="272"/>
        <end position="442"/>
    </location>
</feature>
<evidence type="ECO:0000313" key="3">
    <source>
        <dbReference type="Proteomes" id="UP000256645"/>
    </source>
</evidence>
<dbReference type="OrthoDB" id="3695242at2759"/>